<sequence length="263" mass="29974">MQALRLRAADVVRQRGNLAKTYVIYGSTERLCELLTAQADYRIDAAQRAAGEVRETADGEEIGEPAVKGGVWHSDFDLPPTFSTWAHVTMLHMYLVVVRLRACDAVQYKGWTDQLVDHFFHAAEDRMVKQHAMTSRALRQRYLKDLFVQWRGLLLAYDEGLASGEDAVLASALWRNLFKAREDIDARALAGAVGFMRRCLREWDRMVDDEPFLELLHDMGWLAVGKPVEGEGQRTLTAEDVRHLFADMAREELRMVDLVPRSP</sequence>
<dbReference type="PANTHER" id="PTHR12184">
    <property type="entry name" value="UBIQUINOL-CYTOCHROME C REDUCTASE COMPLEX ASSEMBLY FACTOR 1 FAMILY MEMBER"/>
    <property type="match status" value="1"/>
</dbReference>
<organism evidence="3 4">
    <name type="scientific">Schizothecium vesticola</name>
    <dbReference type="NCBI Taxonomy" id="314040"/>
    <lineage>
        <taxon>Eukaryota</taxon>
        <taxon>Fungi</taxon>
        <taxon>Dikarya</taxon>
        <taxon>Ascomycota</taxon>
        <taxon>Pezizomycotina</taxon>
        <taxon>Sordariomycetes</taxon>
        <taxon>Sordariomycetidae</taxon>
        <taxon>Sordariales</taxon>
        <taxon>Schizotheciaceae</taxon>
        <taxon>Schizothecium</taxon>
    </lineage>
</organism>
<comment type="caution">
    <text evidence="3">The sequence shown here is derived from an EMBL/GenBank/DDBJ whole genome shotgun (WGS) entry which is preliminary data.</text>
</comment>
<accession>A0AA40EH74</accession>
<name>A0AA40EH74_9PEZI</name>
<dbReference type="InterPro" id="IPR007129">
    <property type="entry name" value="Ubiqinol_cyt_c_chaperone_CPB3"/>
</dbReference>
<dbReference type="Proteomes" id="UP001172155">
    <property type="component" value="Unassembled WGS sequence"/>
</dbReference>
<protein>
    <submittedName>
        <fullName evidence="3">Ubiquinol-cytochrome C chaperone-domain-containing protein</fullName>
    </submittedName>
</protein>
<dbReference type="PANTHER" id="PTHR12184:SF1">
    <property type="entry name" value="UBIQUINOL-CYTOCHROME-C REDUCTASE COMPLEX ASSEMBLY FACTOR 1"/>
    <property type="match status" value="1"/>
</dbReference>
<keyword evidence="4" id="KW-1185">Reference proteome</keyword>
<dbReference type="GO" id="GO:0005739">
    <property type="term" value="C:mitochondrion"/>
    <property type="evidence" value="ECO:0007669"/>
    <property type="project" value="TreeGrafter"/>
</dbReference>
<dbReference type="InterPro" id="IPR021150">
    <property type="entry name" value="Ubiq_cyt_c_chap"/>
</dbReference>
<evidence type="ECO:0000313" key="4">
    <source>
        <dbReference type="Proteomes" id="UP001172155"/>
    </source>
</evidence>
<reference evidence="3" key="1">
    <citation type="submission" date="2023-06" db="EMBL/GenBank/DDBJ databases">
        <title>Genome-scale phylogeny and comparative genomics of the fungal order Sordariales.</title>
        <authorList>
            <consortium name="Lawrence Berkeley National Laboratory"/>
            <person name="Hensen N."/>
            <person name="Bonometti L."/>
            <person name="Westerberg I."/>
            <person name="Brannstrom I.O."/>
            <person name="Guillou S."/>
            <person name="Cros-Aarteil S."/>
            <person name="Calhoun S."/>
            <person name="Haridas S."/>
            <person name="Kuo A."/>
            <person name="Mondo S."/>
            <person name="Pangilinan J."/>
            <person name="Riley R."/>
            <person name="LaButti K."/>
            <person name="Andreopoulos B."/>
            <person name="Lipzen A."/>
            <person name="Chen C."/>
            <person name="Yanf M."/>
            <person name="Daum C."/>
            <person name="Ng V."/>
            <person name="Clum A."/>
            <person name="Steindorff A."/>
            <person name="Ohm R."/>
            <person name="Martin F."/>
            <person name="Silar P."/>
            <person name="Natvig D."/>
            <person name="Lalanne C."/>
            <person name="Gautier V."/>
            <person name="Ament-velasquez S.L."/>
            <person name="Kruys A."/>
            <person name="Hutchinson M.I."/>
            <person name="Powell A.J."/>
            <person name="Barry K."/>
            <person name="Miller A.N."/>
            <person name="Grigoriev I.V."/>
            <person name="Debuchy R."/>
            <person name="Gladieux P."/>
            <person name="Thoren M.H."/>
            <person name="Johannesson H."/>
        </authorList>
    </citation>
    <scope>NUCLEOTIDE SEQUENCE</scope>
    <source>
        <strain evidence="3">SMH3187-1</strain>
    </source>
</reference>
<proteinExistence type="inferred from homology"/>
<gene>
    <name evidence="3" type="ORF">B0T18DRAFT_334461</name>
</gene>
<comment type="similarity">
    <text evidence="1">Belongs to the CBP3 family.</text>
</comment>
<dbReference type="GO" id="GO:0034551">
    <property type="term" value="P:mitochondrial respiratory chain complex III assembly"/>
    <property type="evidence" value="ECO:0007669"/>
    <property type="project" value="TreeGrafter"/>
</dbReference>
<evidence type="ECO:0000313" key="3">
    <source>
        <dbReference type="EMBL" id="KAK0738517.1"/>
    </source>
</evidence>
<dbReference type="EMBL" id="JAUKUD010000007">
    <property type="protein sequence ID" value="KAK0738517.1"/>
    <property type="molecule type" value="Genomic_DNA"/>
</dbReference>
<evidence type="ECO:0000256" key="1">
    <source>
        <dbReference type="ARBA" id="ARBA00006407"/>
    </source>
</evidence>
<dbReference type="Pfam" id="PF03981">
    <property type="entry name" value="Ubiq_cyt_C_chap"/>
    <property type="match status" value="1"/>
</dbReference>
<feature type="domain" description="Ubiquinol-cytochrome c chaperone" evidence="2">
    <location>
        <begin position="75"/>
        <end position="209"/>
    </location>
</feature>
<evidence type="ECO:0000259" key="2">
    <source>
        <dbReference type="Pfam" id="PF03981"/>
    </source>
</evidence>
<dbReference type="AlphaFoldDB" id="A0AA40EH74"/>